<feature type="compositionally biased region" description="Low complexity" evidence="7">
    <location>
        <begin position="48"/>
        <end position="59"/>
    </location>
</feature>
<reference evidence="10 11" key="1">
    <citation type="journal article" date="2018" name="Nat. Ecol. Evol.">
        <title>Genomic signatures of mitonuclear coevolution across populations of Tigriopus californicus.</title>
        <authorList>
            <person name="Barreto F.S."/>
            <person name="Watson E.T."/>
            <person name="Lima T.G."/>
            <person name="Willett C.S."/>
            <person name="Edmands S."/>
            <person name="Li W."/>
            <person name="Burton R.S."/>
        </authorList>
    </citation>
    <scope>NUCLEOTIDE SEQUENCE [LARGE SCALE GENOMIC DNA]</scope>
    <source>
        <strain evidence="10 11">San Diego</strain>
    </source>
</reference>
<evidence type="ECO:0008006" key="12">
    <source>
        <dbReference type="Google" id="ProtNLM"/>
    </source>
</evidence>
<dbReference type="GO" id="GO:0000981">
    <property type="term" value="F:DNA-binding transcription factor activity, RNA polymerase II-specific"/>
    <property type="evidence" value="ECO:0007669"/>
    <property type="project" value="InterPro"/>
</dbReference>
<keyword evidence="2 5" id="KW-0238">DNA-binding</keyword>
<dbReference type="InterPro" id="IPR050255">
    <property type="entry name" value="POU_domain_TF"/>
</dbReference>
<dbReference type="InterPro" id="IPR001356">
    <property type="entry name" value="HD"/>
</dbReference>
<dbReference type="InterPro" id="IPR017970">
    <property type="entry name" value="Homeobox_CS"/>
</dbReference>
<proteinExistence type="predicted"/>
<evidence type="ECO:0000256" key="2">
    <source>
        <dbReference type="ARBA" id="ARBA00023125"/>
    </source>
</evidence>
<dbReference type="PRINTS" id="PR00028">
    <property type="entry name" value="POUDOMAIN"/>
</dbReference>
<protein>
    <recommendedName>
        <fullName evidence="12">POU domain protein</fullName>
    </recommendedName>
</protein>
<feature type="region of interest" description="Disordered" evidence="7">
    <location>
        <begin position="37"/>
        <end position="59"/>
    </location>
</feature>
<feature type="DNA-binding region" description="Homeobox" evidence="5">
    <location>
        <begin position="188"/>
        <end position="247"/>
    </location>
</feature>
<dbReference type="Proteomes" id="UP000318571">
    <property type="component" value="Chromosome 2"/>
</dbReference>
<dbReference type="EMBL" id="VCGU01000005">
    <property type="protein sequence ID" value="TRY74453.1"/>
    <property type="molecule type" value="Genomic_DNA"/>
</dbReference>
<feature type="domain" description="Homeobox" evidence="8">
    <location>
        <begin position="186"/>
        <end position="246"/>
    </location>
</feature>
<evidence type="ECO:0000256" key="7">
    <source>
        <dbReference type="SAM" id="MobiDB-lite"/>
    </source>
</evidence>
<keyword evidence="4 5" id="KW-0539">Nucleus</keyword>
<dbReference type="PROSITE" id="PS50071">
    <property type="entry name" value="HOMEOBOX_2"/>
    <property type="match status" value="1"/>
</dbReference>
<evidence type="ECO:0000256" key="5">
    <source>
        <dbReference type="PROSITE-ProRule" id="PRU00108"/>
    </source>
</evidence>
<evidence type="ECO:0000256" key="4">
    <source>
        <dbReference type="ARBA" id="ARBA00023242"/>
    </source>
</evidence>
<sequence>MYTVVNTSPLLAQIPHILVATQPQVVQVIMPVVLPAPGPSGSRPIQPKPSTSPVSMPMSPQSFSILTKPPDLESMGALDGVDEAELDDIREIVQSFKEKRVALGLTQAQVAEDFQAQFGQKSINQSVVCRIERLDFHLKQMKQLKPLISSWLTTADERYCYLSTSGALEPLNFNRYVLGKTVAAQKRKRQKRTKIPTQCVDLLNRHFEQDPLPNQYRLNEIAIELGMDYKTVKIWFRNKRQHSKARPDANLVDEDFYWAS</sequence>
<dbReference type="PROSITE" id="PS00027">
    <property type="entry name" value="HOMEOBOX_1"/>
    <property type="match status" value="1"/>
</dbReference>
<dbReference type="Pfam" id="PF00157">
    <property type="entry name" value="Pou"/>
    <property type="match status" value="1"/>
</dbReference>
<dbReference type="SMART" id="SM00352">
    <property type="entry name" value="POU"/>
    <property type="match status" value="1"/>
</dbReference>
<dbReference type="PANTHER" id="PTHR11636">
    <property type="entry name" value="POU DOMAIN"/>
    <property type="match status" value="1"/>
</dbReference>
<gene>
    <name evidence="10" type="ORF">TCAL_10096</name>
</gene>
<dbReference type="AlphaFoldDB" id="A0A553P9V1"/>
<dbReference type="STRING" id="6832.A0A553P9V1"/>
<evidence type="ECO:0000256" key="6">
    <source>
        <dbReference type="RuleBase" id="RU000682"/>
    </source>
</evidence>
<evidence type="ECO:0000313" key="11">
    <source>
        <dbReference type="Proteomes" id="UP000318571"/>
    </source>
</evidence>
<dbReference type="GO" id="GO:0005634">
    <property type="term" value="C:nucleus"/>
    <property type="evidence" value="ECO:0007669"/>
    <property type="project" value="UniProtKB-SubCell"/>
</dbReference>
<name>A0A553P9V1_TIGCA</name>
<dbReference type="SUPFAM" id="SSF47413">
    <property type="entry name" value="lambda repressor-like DNA-binding domains"/>
    <property type="match status" value="1"/>
</dbReference>
<dbReference type="Pfam" id="PF00046">
    <property type="entry name" value="Homeodomain"/>
    <property type="match status" value="1"/>
</dbReference>
<evidence type="ECO:0000256" key="1">
    <source>
        <dbReference type="ARBA" id="ARBA00004123"/>
    </source>
</evidence>
<dbReference type="InterPro" id="IPR009057">
    <property type="entry name" value="Homeodomain-like_sf"/>
</dbReference>
<dbReference type="GO" id="GO:0030154">
    <property type="term" value="P:cell differentiation"/>
    <property type="evidence" value="ECO:0007669"/>
    <property type="project" value="UniProtKB-ARBA"/>
</dbReference>
<dbReference type="SMART" id="SM00389">
    <property type="entry name" value="HOX"/>
    <property type="match status" value="1"/>
</dbReference>
<dbReference type="InterPro" id="IPR000327">
    <property type="entry name" value="POU_dom"/>
</dbReference>
<dbReference type="GO" id="GO:0000978">
    <property type="term" value="F:RNA polymerase II cis-regulatory region sequence-specific DNA binding"/>
    <property type="evidence" value="ECO:0007669"/>
    <property type="project" value="TreeGrafter"/>
</dbReference>
<feature type="domain" description="POU-specific" evidence="9">
    <location>
        <begin position="81"/>
        <end position="156"/>
    </location>
</feature>
<evidence type="ECO:0000313" key="10">
    <source>
        <dbReference type="EMBL" id="TRY74453.1"/>
    </source>
</evidence>
<dbReference type="OMA" id="HAFSKRR"/>
<evidence type="ECO:0000259" key="8">
    <source>
        <dbReference type="PROSITE" id="PS50071"/>
    </source>
</evidence>
<keyword evidence="11" id="KW-1185">Reference proteome</keyword>
<evidence type="ECO:0000259" key="9">
    <source>
        <dbReference type="PROSITE" id="PS51179"/>
    </source>
</evidence>
<dbReference type="Gene3D" id="1.10.260.40">
    <property type="entry name" value="lambda repressor-like DNA-binding domains"/>
    <property type="match status" value="1"/>
</dbReference>
<comment type="subcellular location">
    <subcellularLocation>
        <location evidence="1 5 6">Nucleus</location>
    </subcellularLocation>
</comment>
<organism evidence="10 11">
    <name type="scientific">Tigriopus californicus</name>
    <name type="common">Marine copepod</name>
    <dbReference type="NCBI Taxonomy" id="6832"/>
    <lineage>
        <taxon>Eukaryota</taxon>
        <taxon>Metazoa</taxon>
        <taxon>Ecdysozoa</taxon>
        <taxon>Arthropoda</taxon>
        <taxon>Crustacea</taxon>
        <taxon>Multicrustacea</taxon>
        <taxon>Hexanauplia</taxon>
        <taxon>Copepoda</taxon>
        <taxon>Harpacticoida</taxon>
        <taxon>Harpacticidae</taxon>
        <taxon>Tigriopus</taxon>
    </lineage>
</organism>
<evidence type="ECO:0000256" key="3">
    <source>
        <dbReference type="ARBA" id="ARBA00023155"/>
    </source>
</evidence>
<dbReference type="InterPro" id="IPR013847">
    <property type="entry name" value="POU"/>
</dbReference>
<dbReference type="SUPFAM" id="SSF46689">
    <property type="entry name" value="Homeodomain-like"/>
    <property type="match status" value="1"/>
</dbReference>
<dbReference type="CDD" id="cd00086">
    <property type="entry name" value="homeodomain"/>
    <property type="match status" value="1"/>
</dbReference>
<dbReference type="Gene3D" id="1.10.10.60">
    <property type="entry name" value="Homeodomain-like"/>
    <property type="match status" value="1"/>
</dbReference>
<comment type="caution">
    <text evidence="10">The sequence shown here is derived from an EMBL/GenBank/DDBJ whole genome shotgun (WGS) entry which is preliminary data.</text>
</comment>
<dbReference type="InterPro" id="IPR010982">
    <property type="entry name" value="Lambda_DNA-bd_dom_sf"/>
</dbReference>
<accession>A0A553P9V1</accession>
<dbReference type="PROSITE" id="PS51179">
    <property type="entry name" value="POU_3"/>
    <property type="match status" value="1"/>
</dbReference>
<keyword evidence="3 5" id="KW-0371">Homeobox</keyword>